<gene>
    <name evidence="1" type="ORF">ABEB36_014312</name>
</gene>
<name>A0ABD1E3Z8_HYPHA</name>
<sequence>MSPLHRDMEMDTVRQTIHNFARRHEQRLLDHTNVEAIQLLDNANQTEIQNNNEDIAQFREDPIVARFAKNEAYEETEGLLYAPGIDD</sequence>
<reference evidence="1 2" key="1">
    <citation type="submission" date="2024-05" db="EMBL/GenBank/DDBJ databases">
        <title>Genetic variation in Jamaican populations of the coffee berry borer (Hypothenemus hampei).</title>
        <authorList>
            <person name="Errbii M."/>
            <person name="Myrie A."/>
        </authorList>
    </citation>
    <scope>NUCLEOTIDE SEQUENCE [LARGE SCALE GENOMIC DNA]</scope>
    <source>
        <strain evidence="1">JA-Hopewell-2020-01-JO</strain>
        <tissue evidence="1">Whole body</tissue>
    </source>
</reference>
<dbReference type="AlphaFoldDB" id="A0ABD1E3Z8"/>
<dbReference type="Proteomes" id="UP001566132">
    <property type="component" value="Unassembled WGS sequence"/>
</dbReference>
<comment type="caution">
    <text evidence="1">The sequence shown here is derived from an EMBL/GenBank/DDBJ whole genome shotgun (WGS) entry which is preliminary data.</text>
</comment>
<evidence type="ECO:0000313" key="2">
    <source>
        <dbReference type="Proteomes" id="UP001566132"/>
    </source>
</evidence>
<organism evidence="1 2">
    <name type="scientific">Hypothenemus hampei</name>
    <name type="common">Coffee berry borer</name>
    <dbReference type="NCBI Taxonomy" id="57062"/>
    <lineage>
        <taxon>Eukaryota</taxon>
        <taxon>Metazoa</taxon>
        <taxon>Ecdysozoa</taxon>
        <taxon>Arthropoda</taxon>
        <taxon>Hexapoda</taxon>
        <taxon>Insecta</taxon>
        <taxon>Pterygota</taxon>
        <taxon>Neoptera</taxon>
        <taxon>Endopterygota</taxon>
        <taxon>Coleoptera</taxon>
        <taxon>Polyphaga</taxon>
        <taxon>Cucujiformia</taxon>
        <taxon>Curculionidae</taxon>
        <taxon>Scolytinae</taxon>
        <taxon>Hypothenemus</taxon>
    </lineage>
</organism>
<accession>A0ABD1E3Z8</accession>
<keyword evidence="2" id="KW-1185">Reference proteome</keyword>
<proteinExistence type="predicted"/>
<protein>
    <submittedName>
        <fullName evidence="1">Uncharacterized protein</fullName>
    </submittedName>
</protein>
<dbReference type="EMBL" id="JBDJPC010000012">
    <property type="protein sequence ID" value="KAL1489413.1"/>
    <property type="molecule type" value="Genomic_DNA"/>
</dbReference>
<evidence type="ECO:0000313" key="1">
    <source>
        <dbReference type="EMBL" id="KAL1489413.1"/>
    </source>
</evidence>